<dbReference type="HOGENOM" id="CLU_021628_0_0_6"/>
<dbReference type="RefSeq" id="WP_012702815.1">
    <property type="nucleotide sequence ID" value="NC_012560.1"/>
</dbReference>
<dbReference type="AlphaFoldDB" id="C1DFQ1"/>
<dbReference type="GeneID" id="88187237"/>
<protein>
    <recommendedName>
        <fullName evidence="8">L-lactate permease</fullName>
    </recommendedName>
</protein>
<keyword evidence="7 8" id="KW-0472">Membrane</keyword>
<dbReference type="NCBIfam" id="TIGR00795">
    <property type="entry name" value="lctP"/>
    <property type="match status" value="1"/>
</dbReference>
<dbReference type="InterPro" id="IPR003804">
    <property type="entry name" value="Lactate_perm"/>
</dbReference>
<evidence type="ECO:0000256" key="4">
    <source>
        <dbReference type="ARBA" id="ARBA00022475"/>
    </source>
</evidence>
<organism evidence="9 10">
    <name type="scientific">Azotobacter vinelandii (strain DJ / ATCC BAA-1303)</name>
    <dbReference type="NCBI Taxonomy" id="322710"/>
    <lineage>
        <taxon>Bacteria</taxon>
        <taxon>Pseudomonadati</taxon>
        <taxon>Pseudomonadota</taxon>
        <taxon>Gammaproteobacteria</taxon>
        <taxon>Pseudomonadales</taxon>
        <taxon>Pseudomonadaceae</taxon>
        <taxon>Azotobacter</taxon>
    </lineage>
</organism>
<dbReference type="EnsemblBacteria" id="ACO80447">
    <property type="protein sequence ID" value="ACO80447"/>
    <property type="gene ID" value="Avin_43260"/>
</dbReference>
<comment type="subcellular location">
    <subcellularLocation>
        <location evidence="8">Cell inner membrane</location>
        <topology evidence="8">Multi-pass membrane protein</topology>
    </subcellularLocation>
    <subcellularLocation>
        <location evidence="1">Cell membrane</location>
        <topology evidence="1">Multi-pass membrane protein</topology>
    </subcellularLocation>
</comment>
<keyword evidence="3 8" id="KW-0813">Transport</keyword>
<feature type="transmembrane region" description="Helical" evidence="8">
    <location>
        <begin position="199"/>
        <end position="217"/>
    </location>
</feature>
<evidence type="ECO:0000313" key="10">
    <source>
        <dbReference type="Proteomes" id="UP000002424"/>
    </source>
</evidence>
<accession>C1DFQ1</accession>
<dbReference type="eggNOG" id="COG1620">
    <property type="taxonomic scope" value="Bacteria"/>
</dbReference>
<sequence>MQTWQQIYTPLGGLGISALVALIPIVFFFLALAVFRMKGYVAGTITLLLSIVTAVSVFGMPLDMAFAAAGYGFAYGLWPIAWIIVAAVFLYKLTVKSGQFEVIRSSVLSITDDQRLQVLLIGFSFGAFLEGAAGFGAPVAITGALLVGLGFNPVYAAGLCLIANTAPVAFGALGVPIIVAGQVTGIDAFDIGAMAGRQLPLLSVIVPFWLVAIMDGWKGVRETWPAALVAGSSFAVTQYFTSNYIGPELPDITSALVSIVSLTLFLKVWHPKTAEAGEVLAGAGGSAVLGGFGGPRSATPSPYSLGEILKAWSPFLILTALVTIWTLQPFKDLFAPGGLLESLVFKIAIPHLDQLVIKAAPLVAEPTPIAAVYKFDPFSAGGTAILFSALLSMFILGVGPKVGLRTFGETLVELKWPILSIGMVLAFAFVTNYSGMSNTLALILAGSGAAFPFLSPFLGWLGVFLTGSDTSSNALFCSLQATTAQQIGVDETLLVAANTSGGVTGKMISPQSIAVACAATGIVGRESDLFRFTLKHSFLFALIIALITLAQAYVFTGMLVN</sequence>
<feature type="transmembrane region" description="Helical" evidence="8">
    <location>
        <begin position="416"/>
        <end position="433"/>
    </location>
</feature>
<evidence type="ECO:0000256" key="2">
    <source>
        <dbReference type="ARBA" id="ARBA00010100"/>
    </source>
</evidence>
<dbReference type="Proteomes" id="UP000002424">
    <property type="component" value="Chromosome"/>
</dbReference>
<dbReference type="PANTHER" id="PTHR30003">
    <property type="entry name" value="L-LACTATE PERMEASE"/>
    <property type="match status" value="1"/>
</dbReference>
<gene>
    <name evidence="9" type="primary">lldp</name>
    <name evidence="9" type="ordered locus">Avin_43260</name>
</gene>
<dbReference type="STRING" id="322710.Avin_43260"/>
<feature type="transmembrane region" description="Helical" evidence="8">
    <location>
        <begin position="47"/>
        <end position="69"/>
    </location>
</feature>
<keyword evidence="5 8" id="KW-0812">Transmembrane</keyword>
<evidence type="ECO:0000256" key="5">
    <source>
        <dbReference type="ARBA" id="ARBA00022692"/>
    </source>
</evidence>
<dbReference type="GO" id="GO:0015129">
    <property type="term" value="F:lactate transmembrane transporter activity"/>
    <property type="evidence" value="ECO:0007669"/>
    <property type="project" value="UniProtKB-UniRule"/>
</dbReference>
<keyword evidence="8" id="KW-0997">Cell inner membrane</keyword>
<dbReference type="Pfam" id="PF02652">
    <property type="entry name" value="Lactate_perm"/>
    <property type="match status" value="1"/>
</dbReference>
<evidence type="ECO:0000256" key="3">
    <source>
        <dbReference type="ARBA" id="ARBA00022448"/>
    </source>
</evidence>
<evidence type="ECO:0000256" key="7">
    <source>
        <dbReference type="ARBA" id="ARBA00023136"/>
    </source>
</evidence>
<keyword evidence="4" id="KW-1003">Cell membrane</keyword>
<feature type="transmembrane region" description="Helical" evidence="8">
    <location>
        <begin position="311"/>
        <end position="327"/>
    </location>
</feature>
<feature type="transmembrane region" description="Helical" evidence="8">
    <location>
        <begin position="378"/>
        <end position="396"/>
    </location>
</feature>
<feature type="transmembrane region" description="Helical" evidence="8">
    <location>
        <begin position="155"/>
        <end position="179"/>
    </location>
</feature>
<reference evidence="9 10" key="1">
    <citation type="journal article" date="2009" name="J. Bacteriol.">
        <title>Genome sequence of Azotobacter vinelandii, an obligate aerobe specialized to support diverse anaerobic metabolic processes.</title>
        <authorList>
            <person name="Setubal J.C."/>
            <person name="dos Santos P."/>
            <person name="Goldman B.S."/>
            <person name="Ertesvag H."/>
            <person name="Espin G."/>
            <person name="Rubio L.M."/>
            <person name="Valla S."/>
            <person name="Almeida N.F."/>
            <person name="Balasubramanian D."/>
            <person name="Cromes L."/>
            <person name="Curatti L."/>
            <person name="Du Z."/>
            <person name="Godsy E."/>
            <person name="Goodner B."/>
            <person name="Hellner-Burris K."/>
            <person name="Hernandez J.A."/>
            <person name="Houmiel K."/>
            <person name="Imperial J."/>
            <person name="Kennedy C."/>
            <person name="Larson T.J."/>
            <person name="Latreille P."/>
            <person name="Ligon L.S."/>
            <person name="Lu J."/>
            <person name="Maerk M."/>
            <person name="Miller N.M."/>
            <person name="Norton S."/>
            <person name="O'Carroll I.P."/>
            <person name="Paulsen I."/>
            <person name="Raulfs E.C."/>
            <person name="Roemer R."/>
            <person name="Rosser J."/>
            <person name="Segura D."/>
            <person name="Slater S."/>
            <person name="Stricklin S.L."/>
            <person name="Studholme D.J."/>
            <person name="Sun J."/>
            <person name="Viana C.J."/>
            <person name="Wallin E."/>
            <person name="Wang B."/>
            <person name="Wheeler C."/>
            <person name="Zhu H."/>
            <person name="Dean D.R."/>
            <person name="Dixon R."/>
            <person name="Wood D."/>
        </authorList>
    </citation>
    <scope>NUCLEOTIDE SEQUENCE [LARGE SCALE GENOMIC DNA]</scope>
    <source>
        <strain evidence="10">DJ / ATCC BAA-1303</strain>
    </source>
</reference>
<dbReference type="GO" id="GO:0015295">
    <property type="term" value="F:solute:proton symporter activity"/>
    <property type="evidence" value="ECO:0007669"/>
    <property type="project" value="TreeGrafter"/>
</dbReference>
<dbReference type="PANTHER" id="PTHR30003:SF0">
    <property type="entry name" value="GLYCOLATE PERMEASE GLCA-RELATED"/>
    <property type="match status" value="1"/>
</dbReference>
<comment type="function">
    <text evidence="8">Uptake of L-lactate across the membrane. Can also transport D-lactate and glycolate.</text>
</comment>
<keyword evidence="6 8" id="KW-1133">Transmembrane helix</keyword>
<keyword evidence="10" id="KW-1185">Reference proteome</keyword>
<feature type="transmembrane region" description="Helical" evidence="8">
    <location>
        <begin position="538"/>
        <end position="560"/>
    </location>
</feature>
<proteinExistence type="inferred from homology"/>
<evidence type="ECO:0000256" key="6">
    <source>
        <dbReference type="ARBA" id="ARBA00022989"/>
    </source>
</evidence>
<evidence type="ECO:0000256" key="8">
    <source>
        <dbReference type="RuleBase" id="RU365092"/>
    </source>
</evidence>
<feature type="transmembrane region" description="Helical" evidence="8">
    <location>
        <begin position="440"/>
        <end position="465"/>
    </location>
</feature>
<feature type="transmembrane region" description="Helical" evidence="8">
    <location>
        <begin position="75"/>
        <end position="95"/>
    </location>
</feature>
<feature type="transmembrane region" description="Helical" evidence="8">
    <location>
        <begin position="116"/>
        <end position="149"/>
    </location>
</feature>
<dbReference type="KEGG" id="avn:Avin_43260"/>
<dbReference type="GO" id="GO:0005886">
    <property type="term" value="C:plasma membrane"/>
    <property type="evidence" value="ECO:0007669"/>
    <property type="project" value="UniProtKB-SubCell"/>
</dbReference>
<comment type="similarity">
    <text evidence="2 8">Belongs to the lactate permease family.</text>
</comment>
<dbReference type="EMBL" id="CP001157">
    <property type="protein sequence ID" value="ACO80447.1"/>
    <property type="molecule type" value="Genomic_DNA"/>
</dbReference>
<name>C1DFQ1_AZOVD</name>
<evidence type="ECO:0000256" key="1">
    <source>
        <dbReference type="ARBA" id="ARBA00004651"/>
    </source>
</evidence>
<evidence type="ECO:0000313" key="9">
    <source>
        <dbReference type="EMBL" id="ACO80447.1"/>
    </source>
</evidence>
<feature type="transmembrane region" description="Helical" evidence="8">
    <location>
        <begin position="12"/>
        <end position="35"/>
    </location>
</feature>
<dbReference type="OrthoDB" id="9761056at2"/>